<sequence length="414" mass="44959">MNEPIITFKPLRPSIPSGEDVTLEVLVRISTAPVERVIERPPLNVALVIDRSGSMAGTPMHTAREAAKAFVRELGPNDRVAVVAFDSTVELTVPSTFVDEPDRICAAIDAIRTRGSTALYAGWLEGAQQVALHQQDGVINRVILLSDGHANVGLRTAEDIAPAMRGLNERGVSTSTIGIGDYYDETLLAAISTAGDGNYHFVEHLDQLEPVLRLELGELTSSRGRLVSLGFEPNSAQDVTVVDVLNDLPKTPTGRFMLPNLLAGGSVDTVVRLHVPSEAGMQANVVQPLTVRLAWTDPETGVRTTRRATLELPVLPADVARAQPEDPDVRDRVTHLELARQRALAVTQIDRGDYAGASSTMGAMVGITAYFMDPALRDREQAAIQDLHDALGNRQYEKARKKADSEAYLRRRSK</sequence>
<dbReference type="Pfam" id="PF00092">
    <property type="entry name" value="VWA"/>
    <property type="match status" value="1"/>
</dbReference>
<evidence type="ECO:0000259" key="2">
    <source>
        <dbReference type="PROSITE" id="PS50234"/>
    </source>
</evidence>
<reference evidence="3 4" key="1">
    <citation type="submission" date="2018-06" db="EMBL/GenBank/DDBJ databases">
        <title>Genomic Encyclopedia of Type Strains, Phase IV (KMG-IV): sequencing the most valuable type-strain genomes for metagenomic binning, comparative biology and taxonomic classification.</title>
        <authorList>
            <person name="Goeker M."/>
        </authorList>
    </citation>
    <scope>NUCLEOTIDE SEQUENCE [LARGE SCALE GENOMIC DNA]</scope>
    <source>
        <strain evidence="3 4">DSM 18048</strain>
    </source>
</reference>
<dbReference type="InterPro" id="IPR002035">
    <property type="entry name" value="VWF_A"/>
</dbReference>
<comment type="caution">
    <text evidence="3">The sequence shown here is derived from an EMBL/GenBank/DDBJ whole genome shotgun (WGS) entry which is preliminary data.</text>
</comment>
<dbReference type="Gene3D" id="3.40.50.410">
    <property type="entry name" value="von Willebrand factor, type A domain"/>
    <property type="match status" value="1"/>
</dbReference>
<dbReference type="OrthoDB" id="9781333at2"/>
<evidence type="ECO:0000313" key="4">
    <source>
        <dbReference type="Proteomes" id="UP000248326"/>
    </source>
</evidence>
<dbReference type="SUPFAM" id="SSF53300">
    <property type="entry name" value="vWA-like"/>
    <property type="match status" value="1"/>
</dbReference>
<dbReference type="Proteomes" id="UP000248326">
    <property type="component" value="Unassembled WGS sequence"/>
</dbReference>
<evidence type="ECO:0000313" key="3">
    <source>
        <dbReference type="EMBL" id="PYE55490.1"/>
    </source>
</evidence>
<dbReference type="InterPro" id="IPR051266">
    <property type="entry name" value="CLCR"/>
</dbReference>
<dbReference type="InterPro" id="IPR036465">
    <property type="entry name" value="vWFA_dom_sf"/>
</dbReference>
<dbReference type="PANTHER" id="PTHR10579">
    <property type="entry name" value="CALCIUM-ACTIVATED CHLORIDE CHANNEL REGULATOR"/>
    <property type="match status" value="1"/>
</dbReference>
<dbReference type="PANTHER" id="PTHR10579:SF43">
    <property type="entry name" value="ZINC FINGER (C3HC4-TYPE RING FINGER) FAMILY PROTEIN"/>
    <property type="match status" value="1"/>
</dbReference>
<gene>
    <name evidence="3" type="ORF">DES52_103325</name>
</gene>
<name>A0A318SB93_9DEIO</name>
<dbReference type="SMART" id="SM00327">
    <property type="entry name" value="VWA"/>
    <property type="match status" value="1"/>
</dbReference>
<dbReference type="AlphaFoldDB" id="A0A318SB93"/>
<protein>
    <submittedName>
        <fullName evidence="3">Ca-activated chloride channel family protein</fullName>
    </submittedName>
</protein>
<dbReference type="RefSeq" id="WP_110885817.1">
    <property type="nucleotide sequence ID" value="NZ_QJSX01000003.1"/>
</dbReference>
<feature type="region of interest" description="Disordered" evidence="1">
    <location>
        <begin position="395"/>
        <end position="414"/>
    </location>
</feature>
<feature type="domain" description="VWFA" evidence="2">
    <location>
        <begin position="44"/>
        <end position="216"/>
    </location>
</feature>
<proteinExistence type="predicted"/>
<dbReference type="EMBL" id="QJSX01000003">
    <property type="protein sequence ID" value="PYE55490.1"/>
    <property type="molecule type" value="Genomic_DNA"/>
</dbReference>
<keyword evidence="4" id="KW-1185">Reference proteome</keyword>
<evidence type="ECO:0000256" key="1">
    <source>
        <dbReference type="SAM" id="MobiDB-lite"/>
    </source>
</evidence>
<organism evidence="3 4">
    <name type="scientific">Deinococcus yavapaiensis KR-236</name>
    <dbReference type="NCBI Taxonomy" id="694435"/>
    <lineage>
        <taxon>Bacteria</taxon>
        <taxon>Thermotogati</taxon>
        <taxon>Deinococcota</taxon>
        <taxon>Deinococci</taxon>
        <taxon>Deinococcales</taxon>
        <taxon>Deinococcaceae</taxon>
        <taxon>Deinococcus</taxon>
    </lineage>
</organism>
<dbReference type="PROSITE" id="PS50234">
    <property type="entry name" value="VWFA"/>
    <property type="match status" value="1"/>
</dbReference>
<accession>A0A318SB93</accession>